<evidence type="ECO:0008006" key="3">
    <source>
        <dbReference type="Google" id="ProtNLM"/>
    </source>
</evidence>
<comment type="caution">
    <text evidence="1">The sequence shown here is derived from an EMBL/GenBank/DDBJ whole genome shotgun (WGS) entry which is preliminary data.</text>
</comment>
<keyword evidence="2" id="KW-1185">Reference proteome</keyword>
<reference evidence="1" key="1">
    <citation type="submission" date="2015-06" db="EMBL/GenBank/DDBJ databases">
        <authorList>
            <person name="Nguyen H."/>
        </authorList>
    </citation>
    <scope>NUCLEOTIDE SEQUENCE</scope>
    <source>
        <strain evidence="1">DAOM 180753</strain>
    </source>
</reference>
<sequence length="257" mass="27361">MSDVNIGDIDTVSPWLRHQPRVTAVAVQHWKYKKGKHFSIQEIATTNPLNPLNPLYSTILTFSPLQSSHPPFSANMQIKNLAIAASVSAVVSAAPSTQSKTFGVLAIHSGSEVQYAAFNAAQSSIFAGLPSQGASCARPEEQQATFYINDGALYLYDQSATPQEIYVDRSGMGQGKIGYTTGAQPTPKNSERKGWTEKDGHLQFGGHDLIACPNSIDGSWSIWASAGVANPAGNTGCVGIAARVEETTNPNGCSYTQ</sequence>
<evidence type="ECO:0000313" key="2">
    <source>
        <dbReference type="Proteomes" id="UP001227192"/>
    </source>
</evidence>
<dbReference type="PANTHER" id="PTHR42047">
    <property type="entry name" value="PROTEIN, PUTATIVE (AFU_ORTHOLOGUE AFUA_6G03560)-RELATED"/>
    <property type="match status" value="1"/>
</dbReference>
<proteinExistence type="predicted"/>
<dbReference type="Proteomes" id="UP001227192">
    <property type="component" value="Unassembled WGS sequence"/>
</dbReference>
<reference evidence="1" key="2">
    <citation type="journal article" date="2016" name="Fungal Biol.">
        <title>Ochratoxin A production by Penicillium thymicola.</title>
        <authorList>
            <person name="Nguyen H.D.T."/>
            <person name="McMullin D.R."/>
            <person name="Ponomareva E."/>
            <person name="Riley R."/>
            <person name="Pomraning K.R."/>
            <person name="Baker S.E."/>
            <person name="Seifert K.A."/>
        </authorList>
    </citation>
    <scope>NUCLEOTIDE SEQUENCE</scope>
    <source>
        <strain evidence="1">DAOM 180753</strain>
    </source>
</reference>
<dbReference type="InterPro" id="IPR052820">
    <property type="entry name" value="PhiA_domain"/>
</dbReference>
<protein>
    <recommendedName>
        <fullName evidence="3">Cell wall protein PhiA</fullName>
    </recommendedName>
</protein>
<name>A0AAI9X487_PENTH</name>
<dbReference type="AlphaFoldDB" id="A0AAI9X487"/>
<gene>
    <name evidence="1" type="ORF">VN97_g10305</name>
</gene>
<evidence type="ECO:0000313" key="1">
    <source>
        <dbReference type="EMBL" id="KAJ9483102.1"/>
    </source>
</evidence>
<organism evidence="1 2">
    <name type="scientific">Penicillium thymicola</name>
    <dbReference type="NCBI Taxonomy" id="293382"/>
    <lineage>
        <taxon>Eukaryota</taxon>
        <taxon>Fungi</taxon>
        <taxon>Dikarya</taxon>
        <taxon>Ascomycota</taxon>
        <taxon>Pezizomycotina</taxon>
        <taxon>Eurotiomycetes</taxon>
        <taxon>Eurotiomycetidae</taxon>
        <taxon>Eurotiales</taxon>
        <taxon>Aspergillaceae</taxon>
        <taxon>Penicillium</taxon>
    </lineage>
</organism>
<dbReference type="EMBL" id="LACB01000468">
    <property type="protein sequence ID" value="KAJ9483102.1"/>
    <property type="molecule type" value="Genomic_DNA"/>
</dbReference>
<accession>A0AAI9X487</accession>
<dbReference type="PANTHER" id="PTHR42047:SF1">
    <property type="entry name" value="PROTEIN, PUTATIVE (AFU_ORTHOLOGUE AFUA_6G03560)-RELATED"/>
    <property type="match status" value="1"/>
</dbReference>